<evidence type="ECO:0000313" key="3">
    <source>
        <dbReference type="Proteomes" id="UP000631653"/>
    </source>
</evidence>
<reference evidence="2 3" key="1">
    <citation type="journal article" date="2020" name="Int. J. Syst. Evol. Microbiol.">
        <title>Novel acetic acid bacteria from cider fermentations: Acetobacter conturbans sp. nov. and Acetobacter fallax sp. nov.</title>
        <authorList>
            <person name="Sombolestani A.S."/>
            <person name="Cleenwerck I."/>
            <person name="Cnockaert M."/>
            <person name="Borremans W."/>
            <person name="Wieme A.D."/>
            <person name="De Vuyst L."/>
            <person name="Vandamme P."/>
        </authorList>
    </citation>
    <scope>NUCLEOTIDE SEQUENCE [LARGE SCALE GENOMIC DNA]</scope>
    <source>
        <strain evidence="2 3">LMG 1627</strain>
    </source>
</reference>
<dbReference type="SUPFAM" id="SSF53756">
    <property type="entry name" value="UDP-Glycosyltransferase/glycogen phosphorylase"/>
    <property type="match status" value="1"/>
</dbReference>
<protein>
    <submittedName>
        <fullName evidence="2">Glycosyltransferase</fullName>
    </submittedName>
</protein>
<evidence type="ECO:0000256" key="1">
    <source>
        <dbReference type="SAM" id="MobiDB-lite"/>
    </source>
</evidence>
<dbReference type="Pfam" id="PF13692">
    <property type="entry name" value="Glyco_trans_1_4"/>
    <property type="match status" value="1"/>
</dbReference>
<accession>A0ABX0JW78</accession>
<feature type="region of interest" description="Disordered" evidence="1">
    <location>
        <begin position="267"/>
        <end position="290"/>
    </location>
</feature>
<gene>
    <name evidence="2" type="ORF">GOB81_02690</name>
</gene>
<dbReference type="CDD" id="cd03801">
    <property type="entry name" value="GT4_PimA-like"/>
    <property type="match status" value="1"/>
</dbReference>
<organism evidence="2 3">
    <name type="scientific">Acetobacter conturbans</name>
    <dbReference type="NCBI Taxonomy" id="1737472"/>
    <lineage>
        <taxon>Bacteria</taxon>
        <taxon>Pseudomonadati</taxon>
        <taxon>Pseudomonadota</taxon>
        <taxon>Alphaproteobacteria</taxon>
        <taxon>Acetobacterales</taxon>
        <taxon>Acetobacteraceae</taxon>
        <taxon>Acetobacter</taxon>
    </lineage>
</organism>
<dbReference type="Gene3D" id="3.40.50.2000">
    <property type="entry name" value="Glycogen Phosphorylase B"/>
    <property type="match status" value="1"/>
</dbReference>
<sequence length="668" mass="72759">MSVSADPSVLHRQAPEASLSGFVDVMTCMPGEGWTIAGWVRSSTAPATRFAIAVLCHGQEVARATADNFRQDLVIPGEADGHHAFSVIVPDTKGVGDADLTAFDVITLPDRQRLPLTEQLAAAAHVTIRASIDIIGRDRIAGWLRNEAAPTTRLSVAVMVDGALRHRTLANQFRSDLRDSGLGDGRYGFDILLNPPLSAESDHTVVILCPETGANLPGSPIHFPATRRFNEIFRQHVRQTLGGIASARQRDQALAFLAEQADQLRFQQGREDSRQTATLQHRAAQRLGRTDADAATPPRLLFVDDRAPDPSRDAGSNALLSHMVAACDLHYEVSFIASVMPPSSAAIRQLEDQGITCWHPPAYPTVETLLRSQSNSFDGIYFHRLSNATRYLDLARLYMPGARLISSAADLAWLRLQRESIAENRPELRMAAGQEKVREHMAAWASHAVITHSSVEANLLGAAVPTASIYVVPWHLRLKEPPLSFDLRHGVAFIAHYGHAPNLDAAKWLVGEIWPRVRAHSPGIELLLVGSAMPDAVVRMDEIDGVRVLGHVADLDGFLRSVRLTIAPLRFGAGIKGKVLESWASGIPCVATPIAVEGMSLPPALLPAVASSAEDIARLTCELYENKDLSESLADAGREYIRIRHSEERVRNALERSLGLPRVSTTSK</sequence>
<evidence type="ECO:0000313" key="2">
    <source>
        <dbReference type="EMBL" id="NHN87539.1"/>
    </source>
</evidence>
<comment type="caution">
    <text evidence="2">The sequence shown here is derived from an EMBL/GenBank/DDBJ whole genome shotgun (WGS) entry which is preliminary data.</text>
</comment>
<dbReference type="EMBL" id="WOSY01000002">
    <property type="protein sequence ID" value="NHN87539.1"/>
    <property type="molecule type" value="Genomic_DNA"/>
</dbReference>
<proteinExistence type="predicted"/>
<name>A0ABX0JW78_9PROT</name>
<dbReference type="Proteomes" id="UP000631653">
    <property type="component" value="Unassembled WGS sequence"/>
</dbReference>
<keyword evidence="3" id="KW-1185">Reference proteome</keyword>